<reference evidence="2" key="1">
    <citation type="submission" date="2021-01" db="EMBL/GenBank/DDBJ databases">
        <authorList>
            <person name="Corre E."/>
            <person name="Pelletier E."/>
            <person name="Niang G."/>
            <person name="Scheremetjew M."/>
            <person name="Finn R."/>
            <person name="Kale V."/>
            <person name="Holt S."/>
            <person name="Cochrane G."/>
            <person name="Meng A."/>
            <person name="Brown T."/>
            <person name="Cohen L."/>
        </authorList>
    </citation>
    <scope>NUCLEOTIDE SEQUENCE</scope>
    <source>
        <strain evidence="2">CCMP645</strain>
    </source>
</reference>
<dbReference type="AlphaFoldDB" id="A0A7S4BI38"/>
<feature type="compositionally biased region" description="Polar residues" evidence="1">
    <location>
        <begin position="105"/>
        <end position="119"/>
    </location>
</feature>
<feature type="region of interest" description="Disordered" evidence="1">
    <location>
        <begin position="105"/>
        <end position="134"/>
    </location>
</feature>
<organism evidence="2">
    <name type="scientific">Chrysotila carterae</name>
    <name type="common">Marine alga</name>
    <name type="synonym">Syracosphaera carterae</name>
    <dbReference type="NCBI Taxonomy" id="13221"/>
    <lineage>
        <taxon>Eukaryota</taxon>
        <taxon>Haptista</taxon>
        <taxon>Haptophyta</taxon>
        <taxon>Prymnesiophyceae</taxon>
        <taxon>Isochrysidales</taxon>
        <taxon>Isochrysidaceae</taxon>
        <taxon>Chrysotila</taxon>
    </lineage>
</organism>
<accession>A0A7S4BI38</accession>
<name>A0A7S4BI38_CHRCT</name>
<evidence type="ECO:0000256" key="1">
    <source>
        <dbReference type="SAM" id="MobiDB-lite"/>
    </source>
</evidence>
<dbReference type="EMBL" id="HBIZ01029348">
    <property type="protein sequence ID" value="CAE0766057.1"/>
    <property type="molecule type" value="Transcribed_RNA"/>
</dbReference>
<evidence type="ECO:0000313" key="2">
    <source>
        <dbReference type="EMBL" id="CAE0766057.1"/>
    </source>
</evidence>
<gene>
    <name evidence="2" type="ORF">PCAR00345_LOCUS18669</name>
</gene>
<proteinExistence type="predicted"/>
<sequence>MLVSLRHLPIRDLRTRGLRLCHGETQGNTSASSPPVTASEGGFWGLFNRYQAQMLESPLRTNAATSALLCLLGDALSQAVEWKMRIMSPEKEGYNYSRTVRMTALRSGNTQKTTSSSRRANPHPNADTLTNSHAQQICRV</sequence>
<protein>
    <submittedName>
        <fullName evidence="2">Uncharacterized protein</fullName>
    </submittedName>
</protein>